<evidence type="ECO:0000256" key="1">
    <source>
        <dbReference type="SAM" id="MobiDB-lite"/>
    </source>
</evidence>
<proteinExistence type="predicted"/>
<accession>A0A9Q3JFQ5</accession>
<dbReference type="Proteomes" id="UP000765509">
    <property type="component" value="Unassembled WGS sequence"/>
</dbReference>
<gene>
    <name evidence="2" type="ORF">O181_100485</name>
</gene>
<organism evidence="2 3">
    <name type="scientific">Austropuccinia psidii MF-1</name>
    <dbReference type="NCBI Taxonomy" id="1389203"/>
    <lineage>
        <taxon>Eukaryota</taxon>
        <taxon>Fungi</taxon>
        <taxon>Dikarya</taxon>
        <taxon>Basidiomycota</taxon>
        <taxon>Pucciniomycotina</taxon>
        <taxon>Pucciniomycetes</taxon>
        <taxon>Pucciniales</taxon>
        <taxon>Sphaerophragmiaceae</taxon>
        <taxon>Austropuccinia</taxon>
    </lineage>
</organism>
<comment type="caution">
    <text evidence="2">The sequence shown here is derived from an EMBL/GenBank/DDBJ whole genome shotgun (WGS) entry which is preliminary data.</text>
</comment>
<evidence type="ECO:0000313" key="3">
    <source>
        <dbReference type="Proteomes" id="UP000765509"/>
    </source>
</evidence>
<keyword evidence="3" id="KW-1185">Reference proteome</keyword>
<reference evidence="2" key="1">
    <citation type="submission" date="2021-03" db="EMBL/GenBank/DDBJ databases">
        <title>Draft genome sequence of rust myrtle Austropuccinia psidii MF-1, a brazilian biotype.</title>
        <authorList>
            <person name="Quecine M.C."/>
            <person name="Pachon D.M.R."/>
            <person name="Bonatelli M.L."/>
            <person name="Correr F.H."/>
            <person name="Franceschini L.M."/>
            <person name="Leite T.F."/>
            <person name="Margarido G.R.A."/>
            <person name="Almeida C.A."/>
            <person name="Ferrarezi J.A."/>
            <person name="Labate C.A."/>
        </authorList>
    </citation>
    <scope>NUCLEOTIDE SEQUENCE</scope>
    <source>
        <strain evidence="2">MF-1</strain>
    </source>
</reference>
<evidence type="ECO:0000313" key="2">
    <source>
        <dbReference type="EMBL" id="MBW0560770.1"/>
    </source>
</evidence>
<feature type="compositionally biased region" description="Polar residues" evidence="1">
    <location>
        <begin position="48"/>
        <end position="60"/>
    </location>
</feature>
<sequence length="100" mass="10764">MTKRRNLTLKATEGSESSESDEIIIINAQINDIDIIYELLDVNSNLPQAGTSDTNLTNIQDGKMYSTKPAKGMGYPAGKSSISIVMVDNQEGKVNLDTGA</sequence>
<name>A0A9Q3JFQ5_9BASI</name>
<feature type="region of interest" description="Disordered" evidence="1">
    <location>
        <begin position="48"/>
        <end position="72"/>
    </location>
</feature>
<dbReference type="EMBL" id="AVOT02070018">
    <property type="protein sequence ID" value="MBW0560770.1"/>
    <property type="molecule type" value="Genomic_DNA"/>
</dbReference>
<dbReference type="AlphaFoldDB" id="A0A9Q3JFQ5"/>
<protein>
    <submittedName>
        <fullName evidence="2">Uncharacterized protein</fullName>
    </submittedName>
</protein>